<feature type="compositionally biased region" description="Polar residues" evidence="1">
    <location>
        <begin position="1"/>
        <end position="13"/>
    </location>
</feature>
<name>A0A9P3GHY6_9APHY</name>
<keyword evidence="3" id="KW-1185">Reference proteome</keyword>
<dbReference type="AlphaFoldDB" id="A0A9P3GHY6"/>
<dbReference type="Proteomes" id="UP000703269">
    <property type="component" value="Unassembled WGS sequence"/>
</dbReference>
<evidence type="ECO:0000313" key="2">
    <source>
        <dbReference type="EMBL" id="GJE95387.1"/>
    </source>
</evidence>
<evidence type="ECO:0000256" key="1">
    <source>
        <dbReference type="SAM" id="MobiDB-lite"/>
    </source>
</evidence>
<gene>
    <name evidence="2" type="ORF">PsYK624_115710</name>
</gene>
<sequence>MPESTAGGQSLSSILEIRPPAPDEPARGSMVSISPAATVAEEDTARAVDEAMSSEDQDVSDTAANRVCLRVNVEVAGGNLGDSTTVTDHPIGSKVKKVVHLLRELLLTSKTTNQQAK</sequence>
<feature type="region of interest" description="Disordered" evidence="1">
    <location>
        <begin position="1"/>
        <end position="60"/>
    </location>
</feature>
<dbReference type="EMBL" id="BPQB01000048">
    <property type="protein sequence ID" value="GJE95387.1"/>
    <property type="molecule type" value="Genomic_DNA"/>
</dbReference>
<protein>
    <submittedName>
        <fullName evidence="2">Uncharacterized protein</fullName>
    </submittedName>
</protein>
<evidence type="ECO:0000313" key="3">
    <source>
        <dbReference type="Proteomes" id="UP000703269"/>
    </source>
</evidence>
<reference evidence="2 3" key="1">
    <citation type="submission" date="2021-08" db="EMBL/GenBank/DDBJ databases">
        <title>Draft Genome Sequence of Phanerochaete sordida strain YK-624.</title>
        <authorList>
            <person name="Mori T."/>
            <person name="Dohra H."/>
            <person name="Suzuki T."/>
            <person name="Kawagishi H."/>
            <person name="Hirai H."/>
        </authorList>
    </citation>
    <scope>NUCLEOTIDE SEQUENCE [LARGE SCALE GENOMIC DNA]</scope>
    <source>
        <strain evidence="2 3">YK-624</strain>
    </source>
</reference>
<accession>A0A9P3GHY6</accession>
<comment type="caution">
    <text evidence="2">The sequence shown here is derived from an EMBL/GenBank/DDBJ whole genome shotgun (WGS) entry which is preliminary data.</text>
</comment>
<organism evidence="2 3">
    <name type="scientific">Phanerochaete sordida</name>
    <dbReference type="NCBI Taxonomy" id="48140"/>
    <lineage>
        <taxon>Eukaryota</taxon>
        <taxon>Fungi</taxon>
        <taxon>Dikarya</taxon>
        <taxon>Basidiomycota</taxon>
        <taxon>Agaricomycotina</taxon>
        <taxon>Agaricomycetes</taxon>
        <taxon>Polyporales</taxon>
        <taxon>Phanerochaetaceae</taxon>
        <taxon>Phanerochaete</taxon>
    </lineage>
</organism>
<proteinExistence type="predicted"/>